<dbReference type="FunFam" id="3.40.1280.10:FF:000008">
    <property type="entry name" value="Group 3 RNA methyltransferase TrmH"/>
    <property type="match status" value="1"/>
</dbReference>
<dbReference type="EMBL" id="MKIE01000003">
    <property type="protein sequence ID" value="OHW62401.1"/>
    <property type="molecule type" value="Genomic_DNA"/>
</dbReference>
<dbReference type="Gene3D" id="3.40.1280.10">
    <property type="match status" value="1"/>
</dbReference>
<dbReference type="SUPFAM" id="SSF75217">
    <property type="entry name" value="alpha/beta knot"/>
    <property type="match status" value="1"/>
</dbReference>
<evidence type="ECO:0000256" key="3">
    <source>
        <dbReference type="ARBA" id="ARBA00022679"/>
    </source>
</evidence>
<keyword evidence="2 5" id="KW-0489">Methyltransferase</keyword>
<proteinExistence type="inferred from homology"/>
<dbReference type="STRING" id="39480.EUAN_09640"/>
<dbReference type="Pfam" id="PF00588">
    <property type="entry name" value="SpoU_methylase"/>
    <property type="match status" value="1"/>
</dbReference>
<dbReference type="AlphaFoldDB" id="A0A1S1V715"/>
<dbReference type="EC" id="2.1.1.-" evidence="5"/>
<dbReference type="Pfam" id="PF08032">
    <property type="entry name" value="SpoU_sub_bind"/>
    <property type="match status" value="1"/>
</dbReference>
<keyword evidence="3 5" id="KW-0808">Transferase</keyword>
<accession>A0A1S1V715</accession>
<sequence>MDRNDLVEGRNPVIEALKSEERSVEKLFVSKGENKGSVNKILGMAKDKKIQIEHVDRSKLDEMTEGKSHQGVVALVSPYKYKELEDIFETASERGEDPFILILDGIEDVHNFGAIVRTAECAGVHGVIIPKRRSASVNSTVLKTSAGAVEYMNIVKVTNLAATIDELKSRGVWIYGADMDGEYYYDMNLKGPIALVVGSEGKGMSRLTKEKCDALVKIPMSGKISSLNASVASSIVIYEVVKQRRG</sequence>
<dbReference type="RefSeq" id="WP_071062235.1">
    <property type="nucleotide sequence ID" value="NZ_MKIE01000003.1"/>
</dbReference>
<evidence type="ECO:0000256" key="2">
    <source>
        <dbReference type="ARBA" id="ARBA00022603"/>
    </source>
</evidence>
<protein>
    <submittedName>
        <fullName evidence="5">Putative TrmH family tRNA/rRNA methyltransferase</fullName>
        <ecNumber evidence="5">2.1.1.-</ecNumber>
    </submittedName>
</protein>
<keyword evidence="6" id="KW-1185">Reference proteome</keyword>
<dbReference type="GO" id="GO:0003723">
    <property type="term" value="F:RNA binding"/>
    <property type="evidence" value="ECO:0007669"/>
    <property type="project" value="InterPro"/>
</dbReference>
<dbReference type="GO" id="GO:0032259">
    <property type="term" value="P:methylation"/>
    <property type="evidence" value="ECO:0007669"/>
    <property type="project" value="UniProtKB-KW"/>
</dbReference>
<dbReference type="Gene3D" id="3.30.1330.30">
    <property type="match status" value="1"/>
</dbReference>
<evidence type="ECO:0000313" key="6">
    <source>
        <dbReference type="Proteomes" id="UP000180254"/>
    </source>
</evidence>
<dbReference type="GO" id="GO:0008173">
    <property type="term" value="F:RNA methyltransferase activity"/>
    <property type="evidence" value="ECO:0007669"/>
    <property type="project" value="InterPro"/>
</dbReference>
<dbReference type="InterPro" id="IPR029064">
    <property type="entry name" value="Ribosomal_eL30-like_sf"/>
</dbReference>
<dbReference type="CDD" id="cd18103">
    <property type="entry name" value="SpoU-like_RlmB"/>
    <property type="match status" value="1"/>
</dbReference>
<dbReference type="NCBIfam" id="TIGR00186">
    <property type="entry name" value="rRNA_methyl_3"/>
    <property type="match status" value="1"/>
</dbReference>
<dbReference type="InterPro" id="IPR029026">
    <property type="entry name" value="tRNA_m1G_MTases_N"/>
</dbReference>
<evidence type="ECO:0000259" key="4">
    <source>
        <dbReference type="SMART" id="SM00967"/>
    </source>
</evidence>
<gene>
    <name evidence="5" type="ORF">EUAN_09640</name>
</gene>
<dbReference type="InterPro" id="IPR029028">
    <property type="entry name" value="Alpha/beta_knot_MTases"/>
</dbReference>
<dbReference type="InterPro" id="IPR001537">
    <property type="entry name" value="SpoU_MeTrfase"/>
</dbReference>
<dbReference type="GO" id="GO:0006396">
    <property type="term" value="P:RNA processing"/>
    <property type="evidence" value="ECO:0007669"/>
    <property type="project" value="InterPro"/>
</dbReference>
<feature type="domain" description="RNA 2-O ribose methyltransferase substrate binding" evidence="4">
    <location>
        <begin position="6"/>
        <end position="82"/>
    </location>
</feature>
<comment type="similarity">
    <text evidence="1">Belongs to the class IV-like SAM-binding methyltransferase superfamily. RNA methyltransferase TrmH family.</text>
</comment>
<organism evidence="5 6">
    <name type="scientific">Andreesenia angusta</name>
    <dbReference type="NCBI Taxonomy" id="39480"/>
    <lineage>
        <taxon>Bacteria</taxon>
        <taxon>Bacillati</taxon>
        <taxon>Bacillota</taxon>
        <taxon>Tissierellia</taxon>
        <taxon>Tissierellales</taxon>
        <taxon>Gottschalkiaceae</taxon>
        <taxon>Andreesenia</taxon>
    </lineage>
</organism>
<evidence type="ECO:0000313" key="5">
    <source>
        <dbReference type="EMBL" id="OHW62401.1"/>
    </source>
</evidence>
<name>A0A1S1V715_9FIRM</name>
<dbReference type="InterPro" id="IPR004441">
    <property type="entry name" value="rRNA_MeTrfase_TrmH"/>
</dbReference>
<comment type="caution">
    <text evidence="5">The sequence shown here is derived from an EMBL/GenBank/DDBJ whole genome shotgun (WGS) entry which is preliminary data.</text>
</comment>
<dbReference type="PANTHER" id="PTHR46429:SF1">
    <property type="entry name" value="23S RRNA (GUANOSINE-2'-O-)-METHYLTRANSFERASE RLMB"/>
    <property type="match status" value="1"/>
</dbReference>
<dbReference type="SUPFAM" id="SSF55315">
    <property type="entry name" value="L30e-like"/>
    <property type="match status" value="1"/>
</dbReference>
<dbReference type="PANTHER" id="PTHR46429">
    <property type="entry name" value="23S RRNA (GUANOSINE-2'-O-)-METHYLTRANSFERASE RLMB"/>
    <property type="match status" value="1"/>
</dbReference>
<evidence type="ECO:0000256" key="1">
    <source>
        <dbReference type="ARBA" id="ARBA00007228"/>
    </source>
</evidence>
<reference evidence="5 6" key="1">
    <citation type="submission" date="2016-09" db="EMBL/GenBank/DDBJ databases">
        <title>Genome sequence of Eubacterium angustum.</title>
        <authorList>
            <person name="Poehlein A."/>
            <person name="Daniel R."/>
        </authorList>
    </citation>
    <scope>NUCLEOTIDE SEQUENCE [LARGE SCALE GENOMIC DNA]</scope>
    <source>
        <strain evidence="5 6">DSM 1989</strain>
    </source>
</reference>
<dbReference type="SMART" id="SM00967">
    <property type="entry name" value="SpoU_sub_bind"/>
    <property type="match status" value="1"/>
</dbReference>
<dbReference type="InterPro" id="IPR013123">
    <property type="entry name" value="SpoU_subst-bd"/>
</dbReference>
<dbReference type="OrthoDB" id="9794400at2"/>
<dbReference type="GO" id="GO:0005829">
    <property type="term" value="C:cytosol"/>
    <property type="evidence" value="ECO:0007669"/>
    <property type="project" value="TreeGrafter"/>
</dbReference>
<dbReference type="Proteomes" id="UP000180254">
    <property type="component" value="Unassembled WGS sequence"/>
</dbReference>